<dbReference type="OrthoDB" id="931560at2"/>
<reference evidence="2 3" key="1">
    <citation type="submission" date="2016-10" db="EMBL/GenBank/DDBJ databases">
        <authorList>
            <person name="de Groot N.N."/>
        </authorList>
    </citation>
    <scope>NUCLEOTIDE SEQUENCE [LARGE SCALE GENOMIC DNA]</scope>
    <source>
        <strain evidence="3">E92,LMG 26720,CCM 7988</strain>
    </source>
</reference>
<dbReference type="AlphaFoldDB" id="A0A1I5U925"/>
<dbReference type="CDD" id="cd14845">
    <property type="entry name" value="L-Ala-D-Glu_peptidase_like"/>
    <property type="match status" value="1"/>
</dbReference>
<feature type="domain" description="Peptidase M15C" evidence="1">
    <location>
        <begin position="189"/>
        <end position="246"/>
    </location>
</feature>
<accession>A0A1I5U925</accession>
<evidence type="ECO:0000313" key="3">
    <source>
        <dbReference type="Proteomes" id="UP000199306"/>
    </source>
</evidence>
<proteinExistence type="predicted"/>
<dbReference type="RefSeq" id="WP_092017688.1">
    <property type="nucleotide sequence ID" value="NZ_FOXH01000007.1"/>
</dbReference>
<dbReference type="EMBL" id="FOXH01000007">
    <property type="protein sequence ID" value="SFP91718.1"/>
    <property type="molecule type" value="Genomic_DNA"/>
</dbReference>
<evidence type="ECO:0000259" key="1">
    <source>
        <dbReference type="Pfam" id="PF13539"/>
    </source>
</evidence>
<evidence type="ECO:0000313" key="2">
    <source>
        <dbReference type="EMBL" id="SFP91718.1"/>
    </source>
</evidence>
<dbReference type="InterPro" id="IPR009045">
    <property type="entry name" value="Zn_M74/Hedgehog-like"/>
</dbReference>
<dbReference type="GO" id="GO:0004180">
    <property type="term" value="F:carboxypeptidase activity"/>
    <property type="evidence" value="ECO:0007669"/>
    <property type="project" value="UniProtKB-KW"/>
</dbReference>
<keyword evidence="2" id="KW-0645">Protease</keyword>
<organism evidence="2 3">
    <name type="scientific">Pseudarcicella hirudinis</name>
    <dbReference type="NCBI Taxonomy" id="1079859"/>
    <lineage>
        <taxon>Bacteria</taxon>
        <taxon>Pseudomonadati</taxon>
        <taxon>Bacteroidota</taxon>
        <taxon>Cytophagia</taxon>
        <taxon>Cytophagales</taxon>
        <taxon>Flectobacillaceae</taxon>
        <taxon>Pseudarcicella</taxon>
    </lineage>
</organism>
<keyword evidence="2" id="KW-0378">Hydrolase</keyword>
<keyword evidence="3" id="KW-1185">Reference proteome</keyword>
<dbReference type="Pfam" id="PF13539">
    <property type="entry name" value="Peptidase_M15_4"/>
    <property type="match status" value="1"/>
</dbReference>
<sequence>MLSTFLILRNTIKLSLVGFSLIACNLIDKPNFFKDESWQDLGCDTTRKVTQLSVYDVVQPFYGTDTLLRQNLNLTAGKIFVAVTNLQGGMEVAGLKISEQEKPSALSLHNSQSLILSWQDEMMIESLLKEPRYLYDKWELLLSGDRETFLAKRDSVLDEMKAKKLNIKVISDLRSMANQKKYLGRNRTSAPVSMHNFGLAADFAIVRRGRISNNLALYKPLDALTQKYGLTWGGNFVGFIDSGHIQFYKNGAELLKKYPELSFEFELYRPYYLNSTRKMIEAGKEDKIEDTKELLSQLNAIRKDRPCTCQVQNVVIPANLIASVELKLIPSDYVKNTDVLIIGDVVSQTVSMVTANGVITYPLGLWK</sequence>
<name>A0A1I5U925_9BACT</name>
<gene>
    <name evidence="2" type="ORF">SAMN04515674_10756</name>
</gene>
<dbReference type="Proteomes" id="UP000199306">
    <property type="component" value="Unassembled WGS sequence"/>
</dbReference>
<dbReference type="SUPFAM" id="SSF55166">
    <property type="entry name" value="Hedgehog/DD-peptidase"/>
    <property type="match status" value="1"/>
</dbReference>
<dbReference type="STRING" id="1079859.SAMN04515674_10756"/>
<dbReference type="InterPro" id="IPR039561">
    <property type="entry name" value="Peptidase_M15C"/>
</dbReference>
<protein>
    <submittedName>
        <fullName evidence="2">D-alanyl-D-alanine carboxypeptidase</fullName>
    </submittedName>
</protein>
<keyword evidence="2" id="KW-0121">Carboxypeptidase</keyword>
<dbReference type="Gene3D" id="3.30.1380.10">
    <property type="match status" value="1"/>
</dbReference>